<dbReference type="Gramene" id="A01p12390.2_BraZ1">
    <property type="protein sequence ID" value="A01p12390.2_BraZ1.CDS"/>
    <property type="gene ID" value="A01g12390.2_BraZ1"/>
</dbReference>
<reference evidence="3 4" key="1">
    <citation type="submission" date="2021-07" db="EMBL/GenBank/DDBJ databases">
        <authorList>
            <consortium name="Genoscope - CEA"/>
            <person name="William W."/>
        </authorList>
    </citation>
    <scope>NUCLEOTIDE SEQUENCE [LARGE SCALE GENOMIC DNA]</scope>
</reference>
<dbReference type="GO" id="GO:0003677">
    <property type="term" value="F:DNA binding"/>
    <property type="evidence" value="ECO:0007669"/>
    <property type="project" value="InterPro"/>
</dbReference>
<evidence type="ECO:0000313" key="4">
    <source>
        <dbReference type="Proteomes" id="UP000694005"/>
    </source>
</evidence>
<feature type="region of interest" description="Disordered" evidence="1">
    <location>
        <begin position="793"/>
        <end position="812"/>
    </location>
</feature>
<feature type="compositionally biased region" description="Polar residues" evidence="1">
    <location>
        <begin position="793"/>
        <end position="803"/>
    </location>
</feature>
<evidence type="ECO:0000313" key="3">
    <source>
        <dbReference type="EMBL" id="CAG7887163.1"/>
    </source>
</evidence>
<name>A0A8D9GU99_BRACM</name>
<feature type="non-terminal residue" evidence="3">
    <location>
        <position position="1"/>
    </location>
</feature>
<organism evidence="3 4">
    <name type="scientific">Brassica campestris</name>
    <name type="common">Field mustard</name>
    <dbReference type="NCBI Taxonomy" id="3711"/>
    <lineage>
        <taxon>Eukaryota</taxon>
        <taxon>Viridiplantae</taxon>
        <taxon>Streptophyta</taxon>
        <taxon>Embryophyta</taxon>
        <taxon>Tracheophyta</taxon>
        <taxon>Spermatophyta</taxon>
        <taxon>Magnoliopsida</taxon>
        <taxon>eudicotyledons</taxon>
        <taxon>Gunneridae</taxon>
        <taxon>Pentapetalae</taxon>
        <taxon>rosids</taxon>
        <taxon>malvids</taxon>
        <taxon>Brassicales</taxon>
        <taxon>Brassicaceae</taxon>
        <taxon>Brassiceae</taxon>
        <taxon>Brassica</taxon>
    </lineage>
</organism>
<dbReference type="Proteomes" id="UP000694005">
    <property type="component" value="Chromosome A01"/>
</dbReference>
<evidence type="ECO:0000256" key="1">
    <source>
        <dbReference type="SAM" id="MobiDB-lite"/>
    </source>
</evidence>
<feature type="region of interest" description="Disordered" evidence="1">
    <location>
        <begin position="600"/>
        <end position="636"/>
    </location>
</feature>
<dbReference type="Pfam" id="PF02701">
    <property type="entry name" value="Zn_ribbon_Dof"/>
    <property type="match status" value="1"/>
</dbReference>
<dbReference type="GO" id="GO:0006355">
    <property type="term" value="P:regulation of DNA-templated transcription"/>
    <property type="evidence" value="ECO:0007669"/>
    <property type="project" value="InterPro"/>
</dbReference>
<gene>
    <name evidence="3" type="ORF">BRAPAZ1V2_A01P12390.2</name>
</gene>
<sequence>RNIPIGGRAHKVKRTRIDQPSVSQVVSVVEQVNNHQSFSHAQETNEFLGTFGGSSSSVAAVGNHFSYSTETHSVMVPPFRSIPPMARFDGSFHQGYYGDGFNDLVGNPLMNQSFGGNVGNYNSYFVNQEDPNKRNQSFNNSMNMNHSASTSGSREYPGIDYMINNNNKNFTFRLGQGRRVKDVPIGGRARKIKHIDQPSVSQVVPDEIQQVNHHQPFSHVQETTQFLEPFGGSSSSAVVGNHFSSLPETHGDMMLPTRSIPPMDLFDGLFHQGYYGAGLNNFVGNHLMNQSIGGHVDNYNSYRVNQENPNMRNQSFTNTMIMNHNAGTSERRGYPGIDHMINNNNNNKSVERIEKEGAKGGHKAALTSSSSNNNDSLVENVEAESLETQPTQEVEEDFKVESPVTKGENEEDVKGNQPMQDIDEAPKMESLQLCLQEKERSKKRKIKENNPIPQRDMRRIQTRVKRTRQKAHLLCNRKLTKRKRRNRSNFVLVRVTSVIQQVNHHQPFSHVRETNEFLEPFCGSSSSVAVGNHFSSLPETHGDMVFPIQTIPPMDRFDLFDGSFNQGYYGVGFNDMVGNPLMNQSIGGHVDNYNSYRVNQENPNKRNQSFNNSMNMNHNASTSGSRGYPGIDHMTNNNNKDRNKYWTHGGTLRNVPIGGTGRKIKRNRLDQPSFSQMISVENQQVSHHQPFLNDQETNEFVGSSSAAAVVGGNHSGSLLEFQGDMVTNVPPFGSFPPMDALHISDVSFQQGYYDAGSSDLIGNPLVKQITGGSVVVSSDQEDPNMWNQSFNNTTNMNHNASTSGGKGHISKH</sequence>
<feature type="compositionally biased region" description="Polar residues" evidence="1">
    <location>
        <begin position="600"/>
        <end position="625"/>
    </location>
</feature>
<accession>A0A8D9GU99</accession>
<feature type="region of interest" description="Disordered" evidence="1">
    <location>
        <begin position="355"/>
        <end position="425"/>
    </location>
</feature>
<protein>
    <recommendedName>
        <fullName evidence="2">Dof-type domain-containing protein</fullName>
    </recommendedName>
</protein>
<evidence type="ECO:0000259" key="2">
    <source>
        <dbReference type="Pfam" id="PF02701"/>
    </source>
</evidence>
<dbReference type="EMBL" id="LS974617">
    <property type="protein sequence ID" value="CAG7887163.1"/>
    <property type="molecule type" value="Genomic_DNA"/>
</dbReference>
<proteinExistence type="predicted"/>
<feature type="domain" description="Dof-type" evidence="2">
    <location>
        <begin position="643"/>
        <end position="666"/>
    </location>
</feature>
<dbReference type="InterPro" id="IPR003851">
    <property type="entry name" value="Znf_Dof"/>
</dbReference>
<dbReference type="AlphaFoldDB" id="A0A8D9GU99"/>